<proteinExistence type="inferred from homology"/>
<dbReference type="Proteomes" id="UP000515129">
    <property type="component" value="Unplaced"/>
</dbReference>
<dbReference type="InterPro" id="IPR027417">
    <property type="entry name" value="P-loop_NTPase"/>
</dbReference>
<dbReference type="GO" id="GO:0005525">
    <property type="term" value="F:GTP binding"/>
    <property type="evidence" value="ECO:0007669"/>
    <property type="project" value="UniProtKB-KW"/>
</dbReference>
<dbReference type="PANTHER" id="PTHR10903:SF188">
    <property type="entry name" value="GTPASE IMAP FAMILY MEMBER 2-LIKE-RELATED"/>
    <property type="match status" value="1"/>
</dbReference>
<sequence length="283" mass="32597">MKSMAYVEFVIGSSFLQDLRIMLIGKTGAGKSASGNTILKGKMFKEKHDFESVPYTNTCQKHQQNGITVIDTPGKFDTDISEDQLKEEMEKCVNMSVPGPHVFLLVIRLDVRFTDEEKNTVKLILKNFGEMADDYTMVLFTRGDQLNKPIDKFLTENIQMNELVRQCKSRYHVFNNKNQKAKQVDELFEKMVKMMMENGREHYTNMMYMEAQKRQREEEERPSLKEENTIGLWGVVGVVIVILIVIAIVMVCLSEGKTADWKAQVGEARRPIIKKDKGIFFKC</sequence>
<evidence type="ECO:0000256" key="1">
    <source>
        <dbReference type="ARBA" id="ARBA00008535"/>
    </source>
</evidence>
<feature type="domain" description="AIG1-type G" evidence="5">
    <location>
        <begin position="16"/>
        <end position="212"/>
    </location>
</feature>
<evidence type="ECO:0000256" key="2">
    <source>
        <dbReference type="ARBA" id="ARBA00022741"/>
    </source>
</evidence>
<dbReference type="GeneID" id="113075488"/>
<accession>A0A6P6N6L0</accession>
<dbReference type="InterPro" id="IPR045058">
    <property type="entry name" value="GIMA/IAN/Toc"/>
</dbReference>
<evidence type="ECO:0000259" key="5">
    <source>
        <dbReference type="PROSITE" id="PS51720"/>
    </source>
</evidence>
<dbReference type="KEGG" id="caua:113075488"/>
<feature type="transmembrane region" description="Helical" evidence="4">
    <location>
        <begin position="230"/>
        <end position="253"/>
    </location>
</feature>
<name>A0A6P6N6L0_CARAU</name>
<evidence type="ECO:0000313" key="6">
    <source>
        <dbReference type="Proteomes" id="UP000515129"/>
    </source>
</evidence>
<dbReference type="PROSITE" id="PS51720">
    <property type="entry name" value="G_AIG1"/>
    <property type="match status" value="1"/>
</dbReference>
<gene>
    <name evidence="7" type="primary">LOC113075488</name>
</gene>
<organism evidence="6 7">
    <name type="scientific">Carassius auratus</name>
    <name type="common">Goldfish</name>
    <dbReference type="NCBI Taxonomy" id="7957"/>
    <lineage>
        <taxon>Eukaryota</taxon>
        <taxon>Metazoa</taxon>
        <taxon>Chordata</taxon>
        <taxon>Craniata</taxon>
        <taxon>Vertebrata</taxon>
        <taxon>Euteleostomi</taxon>
        <taxon>Actinopterygii</taxon>
        <taxon>Neopterygii</taxon>
        <taxon>Teleostei</taxon>
        <taxon>Ostariophysi</taxon>
        <taxon>Cypriniformes</taxon>
        <taxon>Cyprinidae</taxon>
        <taxon>Cyprininae</taxon>
        <taxon>Carassius</taxon>
    </lineage>
</organism>
<keyword evidence="6" id="KW-1185">Reference proteome</keyword>
<evidence type="ECO:0000256" key="3">
    <source>
        <dbReference type="ARBA" id="ARBA00023134"/>
    </source>
</evidence>
<dbReference type="AlphaFoldDB" id="A0A6P6N6L0"/>
<comment type="similarity">
    <text evidence="1">Belongs to the TRAFAC class TrmE-Era-EngA-EngB-Septin-like GTPase superfamily. AIG1/Toc34/Toc159-like paraseptin GTPase family. IAN subfamily.</text>
</comment>
<dbReference type="InterPro" id="IPR006703">
    <property type="entry name" value="G_AIG1"/>
</dbReference>
<protein>
    <submittedName>
        <fullName evidence="7">GTPase IMAP family member 4-like</fullName>
    </submittedName>
</protein>
<dbReference type="PANTHER" id="PTHR10903">
    <property type="entry name" value="GTPASE, IMAP FAMILY MEMBER-RELATED"/>
    <property type="match status" value="1"/>
</dbReference>
<dbReference type="FunFam" id="3.40.50.300:FF:000366">
    <property type="entry name" value="GTPase, IMAP family member 2"/>
    <property type="match status" value="1"/>
</dbReference>
<reference evidence="7" key="1">
    <citation type="submission" date="2025-08" db="UniProtKB">
        <authorList>
            <consortium name="RefSeq"/>
        </authorList>
    </citation>
    <scope>IDENTIFICATION</scope>
    <source>
        <strain evidence="7">Wakin</strain>
        <tissue evidence="7">Muscle</tissue>
    </source>
</reference>
<dbReference type="RefSeq" id="XP_026103991.1">
    <property type="nucleotide sequence ID" value="XM_026248206.1"/>
</dbReference>
<dbReference type="SUPFAM" id="SSF52540">
    <property type="entry name" value="P-loop containing nucleoside triphosphate hydrolases"/>
    <property type="match status" value="1"/>
</dbReference>
<dbReference type="CDD" id="cd01852">
    <property type="entry name" value="AIG1"/>
    <property type="match status" value="1"/>
</dbReference>
<keyword evidence="2" id="KW-0547">Nucleotide-binding</keyword>
<keyword evidence="4" id="KW-1133">Transmembrane helix</keyword>
<dbReference type="OrthoDB" id="8954335at2759"/>
<evidence type="ECO:0000256" key="4">
    <source>
        <dbReference type="SAM" id="Phobius"/>
    </source>
</evidence>
<evidence type="ECO:0000313" key="7">
    <source>
        <dbReference type="RefSeq" id="XP_026103991.1"/>
    </source>
</evidence>
<dbReference type="Pfam" id="PF04548">
    <property type="entry name" value="AIG1"/>
    <property type="match status" value="1"/>
</dbReference>
<keyword evidence="3" id="KW-0342">GTP-binding</keyword>
<keyword evidence="4" id="KW-0812">Transmembrane</keyword>
<dbReference type="Gene3D" id="3.40.50.300">
    <property type="entry name" value="P-loop containing nucleotide triphosphate hydrolases"/>
    <property type="match status" value="1"/>
</dbReference>
<keyword evidence="4" id="KW-0472">Membrane</keyword>